<sequence>MGKAVMVQGCTSNAGKSYLCAALCRALSDEGLRVAPFKAQNMSNNAGVTPAGLEMGRAQLVQAQAARVVPDVRMNPVLLKPEADTRSQVVLLGRANPELTALGWRERKAHLWPHVQTALHSLLAEYDVVVIEGAGSPAEVNLRSSDIVNMRVAREAQASVLLACDIDRGGAFAHLLGTWHCLTPEERALLRGFILNRFRGDPRLLAPAPEWLEQQTGVPTVGVVPMLDIPLPEEDGVSLPEGPSGARSERRAGPPRSAHDGGFVAIARLPRVSNLDEFAPLGPLARWVASPAELEGARAVILPGSKSTAADLAWLRATGLAGAVTRAAQAGVPVLGVCGGLQMLGQTLTDRHGIEGGGEVPGLGLLDLQTEFAVDKTTRLTTFTDVETGLHLRGYEIHHGQTAAGSGVQELAPGLLWRSGNVRGTYLHGLLENPAYLERFLGWAGLSAPEGLDSLDARLDAIAARVKASLDWNLVRGWL</sequence>
<evidence type="ECO:0000313" key="8">
    <source>
        <dbReference type="EMBL" id="GAA5514169.1"/>
    </source>
</evidence>
<dbReference type="Gene3D" id="3.40.50.880">
    <property type="match status" value="1"/>
</dbReference>
<feature type="active site" evidence="4">
    <location>
        <position position="428"/>
    </location>
</feature>
<dbReference type="Pfam" id="PF01656">
    <property type="entry name" value="CbiA"/>
    <property type="match status" value="1"/>
</dbReference>
<dbReference type="InterPro" id="IPR004459">
    <property type="entry name" value="CobQ_synth"/>
</dbReference>
<dbReference type="CDD" id="cd05389">
    <property type="entry name" value="CobQ_N"/>
    <property type="match status" value="1"/>
</dbReference>
<feature type="region of interest" description="Disordered" evidence="5">
    <location>
        <begin position="233"/>
        <end position="259"/>
    </location>
</feature>
<reference evidence="8 9" key="1">
    <citation type="submission" date="2024-02" db="EMBL/GenBank/DDBJ databases">
        <title>Deinococcus carri NBRC 110142.</title>
        <authorList>
            <person name="Ichikawa N."/>
            <person name="Katano-Makiyama Y."/>
            <person name="Hidaka K."/>
        </authorList>
    </citation>
    <scope>NUCLEOTIDE SEQUENCE [LARGE SCALE GENOMIC DNA]</scope>
    <source>
        <strain evidence="8 9">NBRC 110142</strain>
    </source>
</reference>
<dbReference type="NCBIfam" id="TIGR00313">
    <property type="entry name" value="cobQ"/>
    <property type="match status" value="1"/>
</dbReference>
<dbReference type="InterPro" id="IPR027417">
    <property type="entry name" value="P-loop_NTPase"/>
</dbReference>
<evidence type="ECO:0000256" key="2">
    <source>
        <dbReference type="ARBA" id="ARBA00022573"/>
    </source>
</evidence>
<dbReference type="Proteomes" id="UP001401887">
    <property type="component" value="Unassembled WGS sequence"/>
</dbReference>
<evidence type="ECO:0000256" key="3">
    <source>
        <dbReference type="ARBA" id="ARBA00022962"/>
    </source>
</evidence>
<feature type="domain" description="CobB/CobQ-like glutamine amidotransferase" evidence="7">
    <location>
        <begin position="264"/>
        <end position="434"/>
    </location>
</feature>
<protein>
    <recommendedName>
        <fullName evidence="4">Cobyric acid synthase</fullName>
    </recommendedName>
</protein>
<dbReference type="SUPFAM" id="SSF52317">
    <property type="entry name" value="Class I glutamine amidotransferase-like"/>
    <property type="match status" value="1"/>
</dbReference>
<proteinExistence type="inferred from homology"/>
<evidence type="ECO:0000256" key="1">
    <source>
        <dbReference type="ARBA" id="ARBA00004953"/>
    </source>
</evidence>
<feature type="domain" description="CobQ/CobB/MinD/ParA nucleotide binding" evidence="6">
    <location>
        <begin position="5"/>
        <end position="226"/>
    </location>
</feature>
<accession>A0ABP9W9Z5</accession>
<dbReference type="NCBIfam" id="NF001989">
    <property type="entry name" value="PRK00784.1"/>
    <property type="match status" value="1"/>
</dbReference>
<dbReference type="Pfam" id="PF07685">
    <property type="entry name" value="GATase_3"/>
    <property type="match status" value="1"/>
</dbReference>
<evidence type="ECO:0000259" key="7">
    <source>
        <dbReference type="Pfam" id="PF07685"/>
    </source>
</evidence>
<dbReference type="PROSITE" id="PS51273">
    <property type="entry name" value="GATASE_TYPE_1"/>
    <property type="match status" value="1"/>
</dbReference>
<gene>
    <name evidence="4 8" type="primary">cobQ</name>
    <name evidence="8" type="ORF">Dcar01_02922</name>
</gene>
<feature type="active site" description="Nucleophile" evidence="4">
    <location>
        <position position="338"/>
    </location>
</feature>
<dbReference type="PANTHER" id="PTHR21343:SF1">
    <property type="entry name" value="COBYRIC ACID SYNTHASE"/>
    <property type="match status" value="1"/>
</dbReference>
<dbReference type="EMBL" id="BAABRP010000014">
    <property type="protein sequence ID" value="GAA5514169.1"/>
    <property type="molecule type" value="Genomic_DNA"/>
</dbReference>
<dbReference type="SUPFAM" id="SSF52540">
    <property type="entry name" value="P-loop containing nucleoside triphosphate hydrolases"/>
    <property type="match status" value="1"/>
</dbReference>
<evidence type="ECO:0000256" key="5">
    <source>
        <dbReference type="SAM" id="MobiDB-lite"/>
    </source>
</evidence>
<dbReference type="PROSITE" id="PS51274">
    <property type="entry name" value="GATASE_COBBQ"/>
    <property type="match status" value="1"/>
</dbReference>
<keyword evidence="9" id="KW-1185">Reference proteome</keyword>
<dbReference type="HAMAP" id="MF_00028">
    <property type="entry name" value="CobQ"/>
    <property type="match status" value="1"/>
</dbReference>
<dbReference type="InterPro" id="IPR002586">
    <property type="entry name" value="CobQ/CobB/MinD/ParA_Nub-bd_dom"/>
</dbReference>
<dbReference type="InterPro" id="IPR047045">
    <property type="entry name" value="CobQ_N"/>
</dbReference>
<dbReference type="InterPro" id="IPR033949">
    <property type="entry name" value="CobQ_GATase1"/>
</dbReference>
<keyword evidence="3 4" id="KW-0315">Glutamine amidotransferase</keyword>
<evidence type="ECO:0000259" key="6">
    <source>
        <dbReference type="Pfam" id="PF01656"/>
    </source>
</evidence>
<comment type="similarity">
    <text evidence="4">Belongs to the CobB/CobQ family. CobQ subfamily.</text>
</comment>
<dbReference type="InterPro" id="IPR011698">
    <property type="entry name" value="GATase_3"/>
</dbReference>
<name>A0ABP9W9Z5_9DEIO</name>
<evidence type="ECO:0000313" key="9">
    <source>
        <dbReference type="Proteomes" id="UP001401887"/>
    </source>
</evidence>
<comment type="pathway">
    <text evidence="1 4">Cofactor biosynthesis; adenosylcobalamin biosynthesis.</text>
</comment>
<comment type="caution">
    <text evidence="8">The sequence shown here is derived from an EMBL/GenBank/DDBJ whole genome shotgun (WGS) entry which is preliminary data.</text>
</comment>
<dbReference type="InterPro" id="IPR029062">
    <property type="entry name" value="Class_I_gatase-like"/>
</dbReference>
<dbReference type="Gene3D" id="3.40.50.300">
    <property type="entry name" value="P-loop containing nucleotide triphosphate hydrolases"/>
    <property type="match status" value="1"/>
</dbReference>
<dbReference type="PANTHER" id="PTHR21343">
    <property type="entry name" value="DETHIOBIOTIN SYNTHETASE"/>
    <property type="match status" value="1"/>
</dbReference>
<comment type="function">
    <text evidence="4">Catalyzes amidations at positions B, D, E, and G on adenosylcobyrinic A,C-diamide. NH(2) groups are provided by glutamine, and one molecule of ATP is hydrogenolyzed for each amidation.</text>
</comment>
<evidence type="ECO:0000256" key="4">
    <source>
        <dbReference type="HAMAP-Rule" id="MF_00028"/>
    </source>
</evidence>
<dbReference type="CDD" id="cd01750">
    <property type="entry name" value="GATase1_CobQ"/>
    <property type="match status" value="1"/>
</dbReference>
<organism evidence="8 9">
    <name type="scientific">Deinococcus carri</name>
    <dbReference type="NCBI Taxonomy" id="1211323"/>
    <lineage>
        <taxon>Bacteria</taxon>
        <taxon>Thermotogati</taxon>
        <taxon>Deinococcota</taxon>
        <taxon>Deinococci</taxon>
        <taxon>Deinococcales</taxon>
        <taxon>Deinococcaceae</taxon>
        <taxon>Deinococcus</taxon>
    </lineage>
</organism>
<keyword evidence="2 4" id="KW-0169">Cobalamin biosynthesis</keyword>